<dbReference type="PANTHER" id="PTHR12606">
    <property type="entry name" value="SENTRIN/SUMO-SPECIFIC PROTEASE"/>
    <property type="match status" value="1"/>
</dbReference>
<proteinExistence type="inferred from homology"/>
<evidence type="ECO:0000313" key="7">
    <source>
        <dbReference type="EMBL" id="CAB9524350.1"/>
    </source>
</evidence>
<dbReference type="GO" id="GO:0016929">
    <property type="term" value="F:deSUMOylase activity"/>
    <property type="evidence" value="ECO:0007669"/>
    <property type="project" value="TreeGrafter"/>
</dbReference>
<feature type="region of interest" description="Disordered" evidence="5">
    <location>
        <begin position="152"/>
        <end position="180"/>
    </location>
</feature>
<dbReference type="AlphaFoldDB" id="A0A9N8HTL1"/>
<evidence type="ECO:0000256" key="3">
    <source>
        <dbReference type="ARBA" id="ARBA00022801"/>
    </source>
</evidence>
<name>A0A9N8HTL1_9STRA</name>
<feature type="region of interest" description="Disordered" evidence="5">
    <location>
        <begin position="47"/>
        <end position="70"/>
    </location>
</feature>
<feature type="compositionally biased region" description="Basic and acidic residues" evidence="5">
    <location>
        <begin position="218"/>
        <end position="240"/>
    </location>
</feature>
<evidence type="ECO:0000313" key="8">
    <source>
        <dbReference type="Proteomes" id="UP001153069"/>
    </source>
</evidence>
<dbReference type="GO" id="GO:0016926">
    <property type="term" value="P:protein desumoylation"/>
    <property type="evidence" value="ECO:0007669"/>
    <property type="project" value="TreeGrafter"/>
</dbReference>
<dbReference type="Gene3D" id="3.40.395.10">
    <property type="entry name" value="Adenoviral Proteinase, Chain A"/>
    <property type="match status" value="1"/>
</dbReference>
<dbReference type="Proteomes" id="UP001153069">
    <property type="component" value="Unassembled WGS sequence"/>
</dbReference>
<keyword evidence="4" id="KW-0788">Thiol protease</keyword>
<comment type="caution">
    <text evidence="7">The sequence shown here is derived from an EMBL/GenBank/DDBJ whole genome shotgun (WGS) entry which is preliminary data.</text>
</comment>
<comment type="similarity">
    <text evidence="1">Belongs to the peptidase C48 family.</text>
</comment>
<gene>
    <name evidence="7" type="ORF">SEMRO_1526_G279820.1</name>
</gene>
<dbReference type="InterPro" id="IPR003653">
    <property type="entry name" value="Peptidase_C48_C"/>
</dbReference>
<evidence type="ECO:0000259" key="6">
    <source>
        <dbReference type="PROSITE" id="PS50600"/>
    </source>
</evidence>
<feature type="compositionally biased region" description="Basic and acidic residues" evidence="5">
    <location>
        <begin position="264"/>
        <end position="286"/>
    </location>
</feature>
<dbReference type="PANTHER" id="PTHR12606:SF141">
    <property type="entry name" value="GH15225P-RELATED"/>
    <property type="match status" value="1"/>
</dbReference>
<feature type="domain" description="Ubiquitin-like protease family profile" evidence="6">
    <location>
        <begin position="355"/>
        <end position="558"/>
    </location>
</feature>
<dbReference type="GO" id="GO:0006508">
    <property type="term" value="P:proteolysis"/>
    <property type="evidence" value="ECO:0007669"/>
    <property type="project" value="UniProtKB-KW"/>
</dbReference>
<sequence length="593" mass="67209">MDDHFLQTLSRNDIDDIDEDHDRMDDQLLNVMLGGDPLNLMVGGDQEETLEEPDHNETLEEEPVEGRDHNETLEEPVEGQDQRPMLLAMFADVATSVSHAKSIGLERPLNVESTGREWESLLNVANTELGPLLNQEAEHQPEVLLLPEHQPAFPRVHSQPPTTSVRAQHQPEVLQEHQPEPLLNQPTSVRAQEAEHQPEVLQEHQPEPLLNQLNVRAQESEHQQEVLQEHQPEHQPELPRVHSQPVGEAGRPDPDGDVDCMSVPDRDTGGEDRDTGGEDARSLADMEDAKKDAVVILVVESGSDDSDDGVDARKVPLYPLHPPSQLSDIDLKRVLAALKEACRTSQTPFAKIRTECITVRSFKTLDDRLYIDDAVLSGFQEIMFDGEDASACFRSQFFERCTSSYCDRLILNYGGVCNWAKSKSDLFQLDTLFFPANVSSAVADKLEDETDGKRKKEKNHWIAIVAFPKEKRIQVYDPLQEKEYVDHLLIVYGYLSHESAMRQDKALKFEEWTLTPGTESKWELPVTWEFEGSASVEAPKQTNGCDCGAFVLAFMYSLIRKEKPSFTPDDMTNYRRWVAQTIMKYKVPEGTRW</sequence>
<accession>A0A9N8HTL1</accession>
<evidence type="ECO:0000256" key="1">
    <source>
        <dbReference type="ARBA" id="ARBA00005234"/>
    </source>
</evidence>
<dbReference type="GO" id="GO:0005634">
    <property type="term" value="C:nucleus"/>
    <property type="evidence" value="ECO:0007669"/>
    <property type="project" value="TreeGrafter"/>
</dbReference>
<evidence type="ECO:0000256" key="5">
    <source>
        <dbReference type="SAM" id="MobiDB-lite"/>
    </source>
</evidence>
<organism evidence="7 8">
    <name type="scientific">Seminavis robusta</name>
    <dbReference type="NCBI Taxonomy" id="568900"/>
    <lineage>
        <taxon>Eukaryota</taxon>
        <taxon>Sar</taxon>
        <taxon>Stramenopiles</taxon>
        <taxon>Ochrophyta</taxon>
        <taxon>Bacillariophyta</taxon>
        <taxon>Bacillariophyceae</taxon>
        <taxon>Bacillariophycidae</taxon>
        <taxon>Naviculales</taxon>
        <taxon>Naviculaceae</taxon>
        <taxon>Seminavis</taxon>
    </lineage>
</organism>
<feature type="region of interest" description="Disordered" evidence="5">
    <location>
        <begin position="218"/>
        <end position="286"/>
    </location>
</feature>
<dbReference type="Pfam" id="PF02902">
    <property type="entry name" value="Peptidase_C48"/>
    <property type="match status" value="1"/>
</dbReference>
<dbReference type="EMBL" id="CAICTM010001524">
    <property type="protein sequence ID" value="CAB9524350.1"/>
    <property type="molecule type" value="Genomic_DNA"/>
</dbReference>
<keyword evidence="2" id="KW-0645">Protease</keyword>
<keyword evidence="3" id="KW-0378">Hydrolase</keyword>
<reference evidence="7" key="1">
    <citation type="submission" date="2020-06" db="EMBL/GenBank/DDBJ databases">
        <authorList>
            <consortium name="Plant Systems Biology data submission"/>
        </authorList>
    </citation>
    <scope>NUCLEOTIDE SEQUENCE</scope>
    <source>
        <strain evidence="7">D6</strain>
    </source>
</reference>
<evidence type="ECO:0000256" key="4">
    <source>
        <dbReference type="ARBA" id="ARBA00022807"/>
    </source>
</evidence>
<feature type="compositionally biased region" description="Basic and acidic residues" evidence="5">
    <location>
        <begin position="52"/>
        <end position="70"/>
    </location>
</feature>
<dbReference type="PROSITE" id="PS50600">
    <property type="entry name" value="ULP_PROTEASE"/>
    <property type="match status" value="1"/>
</dbReference>
<dbReference type="SUPFAM" id="SSF54001">
    <property type="entry name" value="Cysteine proteinases"/>
    <property type="match status" value="1"/>
</dbReference>
<evidence type="ECO:0000256" key="2">
    <source>
        <dbReference type="ARBA" id="ARBA00022670"/>
    </source>
</evidence>
<dbReference type="InterPro" id="IPR038765">
    <property type="entry name" value="Papain-like_cys_pep_sf"/>
</dbReference>
<keyword evidence="8" id="KW-1185">Reference proteome</keyword>
<protein>
    <submittedName>
        <fullName evidence="7">Specific peptidase</fullName>
    </submittedName>
</protein>
<dbReference type="OrthoDB" id="2976051at2759"/>